<keyword evidence="2" id="KW-1185">Reference proteome</keyword>
<dbReference type="EMBL" id="ADBJ01000004">
    <property type="protein sequence ID" value="EFA85822.1"/>
    <property type="molecule type" value="Genomic_DNA"/>
</dbReference>
<dbReference type="Proteomes" id="UP000001396">
    <property type="component" value="Unassembled WGS sequence"/>
</dbReference>
<organism evidence="1 2">
    <name type="scientific">Heterostelium pallidum (strain ATCC 26659 / Pp 5 / PN500)</name>
    <name type="common">Cellular slime mold</name>
    <name type="synonym">Polysphondylium pallidum</name>
    <dbReference type="NCBI Taxonomy" id="670386"/>
    <lineage>
        <taxon>Eukaryota</taxon>
        <taxon>Amoebozoa</taxon>
        <taxon>Evosea</taxon>
        <taxon>Eumycetozoa</taxon>
        <taxon>Dictyostelia</taxon>
        <taxon>Acytosteliales</taxon>
        <taxon>Acytosteliaceae</taxon>
        <taxon>Heterostelium</taxon>
    </lineage>
</organism>
<reference evidence="1 2" key="1">
    <citation type="journal article" date="2011" name="Genome Res.">
        <title>Phylogeny-wide analysis of social amoeba genomes highlights ancient origins for complex intercellular communication.</title>
        <authorList>
            <person name="Heidel A.J."/>
            <person name="Lawal H.M."/>
            <person name="Felder M."/>
            <person name="Schilde C."/>
            <person name="Helps N.R."/>
            <person name="Tunggal B."/>
            <person name="Rivero F."/>
            <person name="John U."/>
            <person name="Schleicher M."/>
            <person name="Eichinger L."/>
            <person name="Platzer M."/>
            <person name="Noegel A.A."/>
            <person name="Schaap P."/>
            <person name="Gloeckner G."/>
        </authorList>
    </citation>
    <scope>NUCLEOTIDE SEQUENCE [LARGE SCALE GENOMIC DNA]</scope>
    <source>
        <strain evidence="2">ATCC 26659 / Pp 5 / PN500</strain>
    </source>
</reference>
<dbReference type="RefSeq" id="XP_020437928.1">
    <property type="nucleotide sequence ID" value="XM_020572070.1"/>
</dbReference>
<sequence length="59" mass="6740">MDKKCDGGEILKCESTMSFLSVSGIYTINFTSNNKMTCWNILKNDNNMKQLLLSNQLLF</sequence>
<dbReference type="InParanoid" id="D3AXZ5"/>
<accession>D3AXZ5</accession>
<name>D3AXZ5_HETP5</name>
<evidence type="ECO:0000313" key="1">
    <source>
        <dbReference type="EMBL" id="EFA85822.1"/>
    </source>
</evidence>
<gene>
    <name evidence="1" type="ORF">PPL_01053</name>
</gene>
<dbReference type="AlphaFoldDB" id="D3AXZ5"/>
<comment type="caution">
    <text evidence="1">The sequence shown here is derived from an EMBL/GenBank/DDBJ whole genome shotgun (WGS) entry which is preliminary data.</text>
</comment>
<evidence type="ECO:0000313" key="2">
    <source>
        <dbReference type="Proteomes" id="UP000001396"/>
    </source>
</evidence>
<dbReference type="GeneID" id="31356583"/>
<proteinExistence type="predicted"/>
<protein>
    <submittedName>
        <fullName evidence="1">Uncharacterized protein</fullName>
    </submittedName>
</protein>